<dbReference type="EMBL" id="JAGRQC010000001">
    <property type="protein sequence ID" value="MBR0551194.1"/>
    <property type="molecule type" value="Genomic_DNA"/>
</dbReference>
<evidence type="ECO:0000313" key="1">
    <source>
        <dbReference type="EMBL" id="MBR0551194.1"/>
    </source>
</evidence>
<keyword evidence="2" id="KW-1185">Reference proteome</keyword>
<proteinExistence type="predicted"/>
<dbReference type="Pfam" id="PF19648">
    <property type="entry name" value="DUF6151"/>
    <property type="match status" value="1"/>
</dbReference>
<sequence length="189" mass="21448">MTGKLRDVDTLTGDHLVCHCSDCLAFVRFCDPDRVPAVIDGVQLFQTRVSRMAITLGKELIACVHLTDKPMLRWYSKCCRTPLFHTVHSGWYPFVTIHVAILDYDRRAAAIGEPRGHTFVSNVPAALRNFREVSRFGIMARFTVRMWNDLVSGDFRRAELFEPASLKPIVEPRRLTISERAELDAQTAG</sequence>
<organism evidence="1 2">
    <name type="scientific">Stakelama marina</name>
    <dbReference type="NCBI Taxonomy" id="2826939"/>
    <lineage>
        <taxon>Bacteria</taxon>
        <taxon>Pseudomonadati</taxon>
        <taxon>Pseudomonadota</taxon>
        <taxon>Alphaproteobacteria</taxon>
        <taxon>Sphingomonadales</taxon>
        <taxon>Sphingomonadaceae</taxon>
        <taxon>Stakelama</taxon>
    </lineage>
</organism>
<gene>
    <name evidence="1" type="ORF">J7S20_01600</name>
</gene>
<dbReference type="Proteomes" id="UP000676996">
    <property type="component" value="Unassembled WGS sequence"/>
</dbReference>
<comment type="caution">
    <text evidence="1">The sequence shown here is derived from an EMBL/GenBank/DDBJ whole genome shotgun (WGS) entry which is preliminary data.</text>
</comment>
<accession>A0A8T4IBI7</accession>
<name>A0A8T4IBI7_9SPHN</name>
<evidence type="ECO:0000313" key="2">
    <source>
        <dbReference type="Proteomes" id="UP000676996"/>
    </source>
</evidence>
<protein>
    <submittedName>
        <fullName evidence="1">Uncharacterized protein</fullName>
    </submittedName>
</protein>
<dbReference type="InterPro" id="IPR046149">
    <property type="entry name" value="DUF6151"/>
</dbReference>
<reference evidence="1" key="1">
    <citation type="submission" date="2021-04" db="EMBL/GenBank/DDBJ databases">
        <title>Ouciella asimina sp. nov., isolated from the surface seawater in the hydrothermal field of Okinawa Trough.</title>
        <authorList>
            <person name="Shuang W."/>
        </authorList>
    </citation>
    <scope>NUCLEOTIDE SEQUENCE</scope>
    <source>
        <strain evidence="1">LXI357</strain>
    </source>
</reference>
<dbReference type="AlphaFoldDB" id="A0A8T4IBI7"/>